<evidence type="ECO:0000256" key="6">
    <source>
        <dbReference type="ARBA" id="ARBA00048247"/>
    </source>
</evidence>
<evidence type="ECO:0000256" key="8">
    <source>
        <dbReference type="ARBA" id="ARBA00049628"/>
    </source>
</evidence>
<evidence type="ECO:0000256" key="7">
    <source>
        <dbReference type="ARBA" id="ARBA00048493"/>
    </source>
</evidence>
<reference evidence="10 11" key="1">
    <citation type="journal article" date="2016" name="Nat. Commun.">
        <title>Thousands of microbial genomes shed light on interconnected biogeochemical processes in an aquifer system.</title>
        <authorList>
            <person name="Anantharaman K."/>
            <person name="Brown C.T."/>
            <person name="Hug L.A."/>
            <person name="Sharon I."/>
            <person name="Castelle C.J."/>
            <person name="Probst A.J."/>
            <person name="Thomas B.C."/>
            <person name="Singh A."/>
            <person name="Wilkins M.J."/>
            <person name="Karaoz U."/>
            <person name="Brodie E.L."/>
            <person name="Williams K.H."/>
            <person name="Hubbard S.S."/>
            <person name="Banfield J.F."/>
        </authorList>
    </citation>
    <scope>NUCLEOTIDE SEQUENCE [LARGE SCALE GENOMIC DNA]</scope>
</reference>
<comment type="similarity">
    <text evidence="2">In the N-terminal section; belongs to the N-acetylglucosamine-1-phosphate uridyltransferase family.</text>
</comment>
<dbReference type="STRING" id="1802401.A3B21_00040"/>
<dbReference type="PANTHER" id="PTHR43584">
    <property type="entry name" value="NUCLEOTIDYL TRANSFERASE"/>
    <property type="match status" value="1"/>
</dbReference>
<evidence type="ECO:0000256" key="1">
    <source>
        <dbReference type="ARBA" id="ARBA00007707"/>
    </source>
</evidence>
<dbReference type="InterPro" id="IPR050065">
    <property type="entry name" value="GlmU-like"/>
</dbReference>
<dbReference type="Proteomes" id="UP000176897">
    <property type="component" value="Unassembled WGS sequence"/>
</dbReference>
<evidence type="ECO:0000313" key="10">
    <source>
        <dbReference type="EMBL" id="OGL81752.1"/>
    </source>
</evidence>
<accession>A0A1F7UTY8</accession>
<dbReference type="SUPFAM" id="SSF53448">
    <property type="entry name" value="Nucleotide-diphospho-sugar transferases"/>
    <property type="match status" value="1"/>
</dbReference>
<keyword evidence="3" id="KW-0808">Transferase</keyword>
<comment type="catalytic activity">
    <reaction evidence="7">
        <text>N-acetyl-alpha-D-glucosamine 1-phosphate + UTP + H(+) = UDP-N-acetyl-alpha-D-glucosamine + diphosphate</text>
        <dbReference type="Rhea" id="RHEA:13509"/>
        <dbReference type="ChEBI" id="CHEBI:15378"/>
        <dbReference type="ChEBI" id="CHEBI:33019"/>
        <dbReference type="ChEBI" id="CHEBI:46398"/>
        <dbReference type="ChEBI" id="CHEBI:57705"/>
        <dbReference type="ChEBI" id="CHEBI:57776"/>
        <dbReference type="EC" id="2.7.7.23"/>
    </reaction>
</comment>
<dbReference type="CDD" id="cd02540">
    <property type="entry name" value="GT2_GlmU_N_bac"/>
    <property type="match status" value="1"/>
</dbReference>
<name>A0A1F7UTY8_9BACT</name>
<comment type="similarity">
    <text evidence="1">In the C-terminal section; belongs to the transferase hexapeptide repeat family.</text>
</comment>
<dbReference type="EMBL" id="MGEJ01000002">
    <property type="protein sequence ID" value="OGL81752.1"/>
    <property type="molecule type" value="Genomic_DNA"/>
</dbReference>
<evidence type="ECO:0000313" key="11">
    <source>
        <dbReference type="Proteomes" id="UP000176897"/>
    </source>
</evidence>
<evidence type="ECO:0000256" key="3">
    <source>
        <dbReference type="ARBA" id="ARBA00022679"/>
    </source>
</evidence>
<protein>
    <recommendedName>
        <fullName evidence="9">MobA-like NTP transferase domain-containing protein</fullName>
    </recommendedName>
</protein>
<keyword evidence="4" id="KW-0548">Nucleotidyltransferase</keyword>
<dbReference type="Gene3D" id="3.90.550.10">
    <property type="entry name" value="Spore Coat Polysaccharide Biosynthesis Protein SpsA, Chain A"/>
    <property type="match status" value="1"/>
</dbReference>
<proteinExistence type="inferred from homology"/>
<evidence type="ECO:0000256" key="2">
    <source>
        <dbReference type="ARBA" id="ARBA00007947"/>
    </source>
</evidence>
<sequence length="270" mass="30067">MVNPLKNIGIVILAAGKGKRMHANTQQPKVLTPLLGRPLLTHLLENIKGSVVQSKPIIVIAPDLYIIRDRIGAGCDYAIQESQLGTGHAVLAAKEKLMRYDHVLVLYGDHPLVSARTIDALVAHHLSARADITLTTLRLSHFEDWFTFFEAYGRIVRNGHGRIAHIVESRDASAQERAITTVNPGYYLFKTAWLWATLPQLKRTNAQGEYYLTDVVALALAEGKTVEEVLLDDPQEGLGINTLEQLQFVEKILQQRLDGTARFHTMPLPL</sequence>
<dbReference type="PANTHER" id="PTHR43584:SF3">
    <property type="entry name" value="BIFUNCTIONAL PROTEIN GLMU"/>
    <property type="match status" value="1"/>
</dbReference>
<dbReference type="GO" id="GO:0019134">
    <property type="term" value="F:glucosamine-1-phosphate N-acetyltransferase activity"/>
    <property type="evidence" value="ECO:0007669"/>
    <property type="project" value="UniProtKB-EC"/>
</dbReference>
<dbReference type="Pfam" id="PF12804">
    <property type="entry name" value="NTP_transf_3"/>
    <property type="match status" value="1"/>
</dbReference>
<evidence type="ECO:0000259" key="9">
    <source>
        <dbReference type="Pfam" id="PF12804"/>
    </source>
</evidence>
<gene>
    <name evidence="10" type="ORF">A3B21_00040</name>
</gene>
<comment type="function">
    <text evidence="8">Catalyzes the last two sequential reactions in the de novo biosynthetic pathway for UDP-N-acetylglucosamine (UDP-GlcNAc). The C-terminal domain catalyzes the transfer of acetyl group from acetyl coenzyme A to glucosamine-1-phosphate (GlcN-1-P) to produce N-acetylglucosamine-1-phosphate (GlcNAc-1-P), which is converted into UDP-GlcNAc by the transfer of uridine 5-monophosphate (from uridine 5-triphosphate), a reaction catalyzed by the N-terminal domain.</text>
</comment>
<feature type="domain" description="MobA-like NTP transferase" evidence="9">
    <location>
        <begin position="11"/>
        <end position="136"/>
    </location>
</feature>
<keyword evidence="5" id="KW-0012">Acyltransferase</keyword>
<evidence type="ECO:0000256" key="4">
    <source>
        <dbReference type="ARBA" id="ARBA00022695"/>
    </source>
</evidence>
<dbReference type="InterPro" id="IPR029044">
    <property type="entry name" value="Nucleotide-diphossugar_trans"/>
</dbReference>
<comment type="caution">
    <text evidence="10">The sequence shown here is derived from an EMBL/GenBank/DDBJ whole genome shotgun (WGS) entry which is preliminary data.</text>
</comment>
<comment type="catalytic activity">
    <reaction evidence="6">
        <text>alpha-D-glucosamine 1-phosphate + acetyl-CoA = N-acetyl-alpha-D-glucosamine 1-phosphate + CoA + H(+)</text>
        <dbReference type="Rhea" id="RHEA:13725"/>
        <dbReference type="ChEBI" id="CHEBI:15378"/>
        <dbReference type="ChEBI" id="CHEBI:57287"/>
        <dbReference type="ChEBI" id="CHEBI:57288"/>
        <dbReference type="ChEBI" id="CHEBI:57776"/>
        <dbReference type="ChEBI" id="CHEBI:58516"/>
        <dbReference type="EC" id="2.3.1.157"/>
    </reaction>
</comment>
<evidence type="ECO:0000256" key="5">
    <source>
        <dbReference type="ARBA" id="ARBA00023315"/>
    </source>
</evidence>
<dbReference type="AlphaFoldDB" id="A0A1F7UTY8"/>
<dbReference type="InterPro" id="IPR025877">
    <property type="entry name" value="MobA-like_NTP_Trfase"/>
</dbReference>
<dbReference type="GO" id="GO:0003977">
    <property type="term" value="F:UDP-N-acetylglucosamine diphosphorylase activity"/>
    <property type="evidence" value="ECO:0007669"/>
    <property type="project" value="UniProtKB-EC"/>
</dbReference>
<organism evidence="10 11">
    <name type="scientific">Candidatus Uhrbacteria bacterium RIFCSPLOWO2_01_FULL_47_24</name>
    <dbReference type="NCBI Taxonomy" id="1802401"/>
    <lineage>
        <taxon>Bacteria</taxon>
        <taxon>Candidatus Uhriibacteriota</taxon>
    </lineage>
</organism>